<dbReference type="SUPFAM" id="SSF51905">
    <property type="entry name" value="FAD/NAD(P)-binding domain"/>
    <property type="match status" value="1"/>
</dbReference>
<dbReference type="Pfam" id="PF01593">
    <property type="entry name" value="Amino_oxidase"/>
    <property type="match status" value="1"/>
</dbReference>
<dbReference type="GO" id="GO:0016491">
    <property type="term" value="F:oxidoreductase activity"/>
    <property type="evidence" value="ECO:0007669"/>
    <property type="project" value="InterPro"/>
</dbReference>
<dbReference type="InterPro" id="IPR036188">
    <property type="entry name" value="FAD/NAD-bd_sf"/>
</dbReference>
<name>A0A4R2PDS0_RHOSA</name>
<dbReference type="Gene3D" id="3.50.50.60">
    <property type="entry name" value="FAD/NAD(P)-binding domain"/>
    <property type="match status" value="1"/>
</dbReference>
<reference evidence="2 3" key="1">
    <citation type="submission" date="2019-03" db="EMBL/GenBank/DDBJ databases">
        <title>Genomic Encyclopedia of Type Strains, Phase IV (KMG-IV): sequencing the most valuable type-strain genomes for metagenomic binning, comparative biology and taxonomic classification.</title>
        <authorList>
            <person name="Goeker M."/>
        </authorList>
    </citation>
    <scope>NUCLEOTIDE SEQUENCE [LARGE SCALE GENOMIC DNA]</scope>
    <source>
        <strain evidence="2 3">DSM 2132</strain>
    </source>
</reference>
<dbReference type="RefSeq" id="WP_132709069.1">
    <property type="nucleotide sequence ID" value="NZ_JACIGF010000009.1"/>
</dbReference>
<organism evidence="2 3">
    <name type="scientific">Rhodothalassium salexigens DSM 2132</name>
    <dbReference type="NCBI Taxonomy" id="1188247"/>
    <lineage>
        <taxon>Bacteria</taxon>
        <taxon>Pseudomonadati</taxon>
        <taxon>Pseudomonadota</taxon>
        <taxon>Alphaproteobacteria</taxon>
        <taxon>Rhodothalassiales</taxon>
        <taxon>Rhodothalassiaceae</taxon>
        <taxon>Rhodothalassium</taxon>
    </lineage>
</organism>
<evidence type="ECO:0000259" key="1">
    <source>
        <dbReference type="Pfam" id="PF01593"/>
    </source>
</evidence>
<sequence>MNSLSAPRYAVIGAGMAGLACADALAGGGARVSVVDKGRRLGGRLATRARDGRSFDHGAQFASAEGPAFADALARFEAAGTAAVWPALGGGPGPRYVGVPGMADLAAPLADGLDVRLATEVAAIDGAAGAWTLRLKDGAALGPFDAVLVTAPAPQAAALLEPVAADLAAQAVRAVYAPCAAAMVAAPGPADAPAFLRPEAGPIGWACRSETRPGRPRPAGVQQWLIHATPEWSAEHLDDDKADLVAPLQAALEALLGAPLGPPVYSAGHKWRYSLVTEALGLPCLFEPERGLGAAGDWCLDGRVEAAFESGRALAAAVAVWGTLRG</sequence>
<evidence type="ECO:0000313" key="2">
    <source>
        <dbReference type="EMBL" id="TCP32584.1"/>
    </source>
</evidence>
<keyword evidence="3" id="KW-1185">Reference proteome</keyword>
<dbReference type="InterPro" id="IPR002937">
    <property type="entry name" value="Amino_oxidase"/>
</dbReference>
<dbReference type="Pfam" id="PF13450">
    <property type="entry name" value="NAD_binding_8"/>
    <property type="match status" value="1"/>
</dbReference>
<gene>
    <name evidence="2" type="ORF">EV659_10976</name>
</gene>
<comment type="caution">
    <text evidence="2">The sequence shown here is derived from an EMBL/GenBank/DDBJ whole genome shotgun (WGS) entry which is preliminary data.</text>
</comment>
<dbReference type="Gene3D" id="3.90.660.10">
    <property type="match status" value="1"/>
</dbReference>
<dbReference type="PRINTS" id="PR00419">
    <property type="entry name" value="ADXRDTASE"/>
</dbReference>
<dbReference type="Proteomes" id="UP000295399">
    <property type="component" value="Unassembled WGS sequence"/>
</dbReference>
<dbReference type="InParanoid" id="A0A4R2PDS0"/>
<feature type="domain" description="Amine oxidase" evidence="1">
    <location>
        <begin position="95"/>
        <end position="318"/>
    </location>
</feature>
<protein>
    <recommendedName>
        <fullName evidence="1">Amine oxidase domain-containing protein</fullName>
    </recommendedName>
</protein>
<dbReference type="AlphaFoldDB" id="A0A4R2PDS0"/>
<dbReference type="PANTHER" id="PTHR16128:SF5">
    <property type="entry name" value="FAD_NAD(P)-BINDING OXIDOREDUCTASE FAMILY PROTEIN"/>
    <property type="match status" value="1"/>
</dbReference>
<dbReference type="OrthoDB" id="5792777at2"/>
<dbReference type="PANTHER" id="PTHR16128">
    <property type="entry name" value="FAD/NAD(P)-BINDING OXIDOREDUCTASE FAMILY PROTEIN"/>
    <property type="match status" value="1"/>
</dbReference>
<dbReference type="EMBL" id="SLXO01000009">
    <property type="protein sequence ID" value="TCP32584.1"/>
    <property type="molecule type" value="Genomic_DNA"/>
</dbReference>
<evidence type="ECO:0000313" key="3">
    <source>
        <dbReference type="Proteomes" id="UP000295399"/>
    </source>
</evidence>
<accession>A0A4R2PDS0</accession>
<proteinExistence type="predicted"/>